<dbReference type="OrthoDB" id="549877at2759"/>
<keyword evidence="6" id="KW-1185">Reference proteome</keyword>
<reference evidence="4" key="1">
    <citation type="journal article" date="2021" name="Proc. Natl. Acad. Sci. U.S.A.">
        <title>Three genomes in the algal genus Volvox reveal the fate of a haploid sex-determining region after a transition to homothallism.</title>
        <authorList>
            <person name="Yamamoto K."/>
            <person name="Hamaji T."/>
            <person name="Kawai-Toyooka H."/>
            <person name="Matsuzaki R."/>
            <person name="Takahashi F."/>
            <person name="Nishimura Y."/>
            <person name="Kawachi M."/>
            <person name="Noguchi H."/>
            <person name="Minakuchi Y."/>
            <person name="Umen J.G."/>
            <person name="Toyoda A."/>
            <person name="Nozaki H."/>
        </authorList>
    </citation>
    <scope>NUCLEOTIDE SEQUENCE</scope>
    <source>
        <strain evidence="4">NIES-3785</strain>
        <strain evidence="3">NIES-3786</strain>
    </source>
</reference>
<dbReference type="PROSITE" id="PS50179">
    <property type="entry name" value="VHS"/>
    <property type="match status" value="1"/>
</dbReference>
<feature type="region of interest" description="Disordered" evidence="1">
    <location>
        <begin position="516"/>
        <end position="562"/>
    </location>
</feature>
<dbReference type="Gene3D" id="1.25.40.90">
    <property type="match status" value="1"/>
</dbReference>
<sequence length="813" mass="85368">MAQQSHDKLARSLLDPSGREVNWPLVFAGVKNVARANNLNGDTLNCIKGWLKSNDSQLHIPLLGITVLHTMSLNCGTVVRNQMALPKLFQRLEKQLARPQGPQVATALVQVLVDWTYLFGQEELGLRSQALLDQPRYRQMALGCTPSHTVLAMREELQLGVPPVAPVRGEDFIRWMYRGAAELNERNQSVHVGAPAALQGWPSVSSGALPGGTPPPITTHTVPELCQRMQIDAERMKSALAACCTAARVQLQRELSMAMDAAYREAERCSQWRRRAQDYTQRCDDPGCLAAVLAATDQINQALQDWQQFTTRDVFDTLRIVVPPPPPQLCHPRQRPQARRQPLLIEPNMISENPFITSPTSKPPAQDKPVPSAVPPGWDPFAVGPPSSRQQTMQGNLDVFNPTGIELPQENGADPRVSGSYLSQIVSPTLSNDPSGRQVIPCSPSATSMTANASTPSVAGITSAGVASGTAVDSNGQRTAQWYRCGPSTTAPTTAKFPKGSEDFGDLVKAELARMPHPAPRTGPTSPAAAPGGPAATATSNSGQTSTTGSPNPTMPNGTVSSSTAATYGNGCGAAASSSSAGAYQGILPIAGTASSAPMTVAVTPVDQIQTKGSNSSGMATTTAALEWLPEFEQLESDLRALWSTCSPAPSSPSSSATVSASGTGSCASAGPGALLPEVLSRVKGMCEALAAKHARQLTTLMSVSPSAPLPFCGSLEPGVGTHGHAQLRAVASTSITSTGLTAIATRGFPGAGNGLQSETGNWVGFGVDTHKPGVGVGPLHQHLMHKQPQPQLQRPKDTALESMGKSSDGSLI</sequence>
<feature type="domain" description="VHS" evidence="2">
    <location>
        <begin position="13"/>
        <end position="140"/>
    </location>
</feature>
<evidence type="ECO:0000313" key="3">
    <source>
        <dbReference type="EMBL" id="GIL80445.1"/>
    </source>
</evidence>
<dbReference type="Proteomes" id="UP000747110">
    <property type="component" value="Unassembled WGS sequence"/>
</dbReference>
<evidence type="ECO:0000313" key="5">
    <source>
        <dbReference type="Proteomes" id="UP000722791"/>
    </source>
</evidence>
<comment type="caution">
    <text evidence="4">The sequence shown here is derived from an EMBL/GenBank/DDBJ whole genome shotgun (WGS) entry which is preliminary data.</text>
</comment>
<dbReference type="SUPFAM" id="SSF48464">
    <property type="entry name" value="ENTH/VHS domain"/>
    <property type="match status" value="1"/>
</dbReference>
<gene>
    <name evidence="3" type="ORF">Vretifemale_9658</name>
    <name evidence="4" type="ORF">Vretimale_16108</name>
</gene>
<dbReference type="InterPro" id="IPR008942">
    <property type="entry name" value="ENTH_VHS"/>
</dbReference>
<dbReference type="EMBL" id="BNCP01000019">
    <property type="protein sequence ID" value="GIL80445.1"/>
    <property type="molecule type" value="Genomic_DNA"/>
</dbReference>
<feature type="region of interest" description="Disordered" evidence="1">
    <location>
        <begin position="775"/>
        <end position="813"/>
    </location>
</feature>
<proteinExistence type="predicted"/>
<protein>
    <recommendedName>
        <fullName evidence="2">VHS domain-containing protein</fullName>
    </recommendedName>
</protein>
<name>A0A8J4LWD4_9CHLO</name>
<feature type="compositionally biased region" description="Low complexity" evidence="1">
    <location>
        <begin position="520"/>
        <end position="552"/>
    </location>
</feature>
<dbReference type="GO" id="GO:0035091">
    <property type="term" value="F:phosphatidylinositol binding"/>
    <property type="evidence" value="ECO:0007669"/>
    <property type="project" value="InterPro"/>
</dbReference>
<dbReference type="AlphaFoldDB" id="A0A8J4LWD4"/>
<organism evidence="4 5">
    <name type="scientific">Volvox reticuliferus</name>
    <dbReference type="NCBI Taxonomy" id="1737510"/>
    <lineage>
        <taxon>Eukaryota</taxon>
        <taxon>Viridiplantae</taxon>
        <taxon>Chlorophyta</taxon>
        <taxon>core chlorophytes</taxon>
        <taxon>Chlorophyceae</taxon>
        <taxon>CS clade</taxon>
        <taxon>Chlamydomonadales</taxon>
        <taxon>Volvocaceae</taxon>
        <taxon>Volvox</taxon>
    </lineage>
</organism>
<evidence type="ECO:0000256" key="1">
    <source>
        <dbReference type="SAM" id="MobiDB-lite"/>
    </source>
</evidence>
<evidence type="ECO:0000313" key="4">
    <source>
        <dbReference type="EMBL" id="GIM12884.1"/>
    </source>
</evidence>
<evidence type="ECO:0000259" key="2">
    <source>
        <dbReference type="PROSITE" id="PS50179"/>
    </source>
</evidence>
<dbReference type="InterPro" id="IPR002014">
    <property type="entry name" value="VHS_dom"/>
</dbReference>
<evidence type="ECO:0000313" key="6">
    <source>
        <dbReference type="Proteomes" id="UP000747110"/>
    </source>
</evidence>
<dbReference type="GO" id="GO:0043130">
    <property type="term" value="F:ubiquitin binding"/>
    <property type="evidence" value="ECO:0007669"/>
    <property type="project" value="InterPro"/>
</dbReference>
<dbReference type="Proteomes" id="UP000722791">
    <property type="component" value="Unassembled WGS sequence"/>
</dbReference>
<dbReference type="SUPFAM" id="SSF89009">
    <property type="entry name" value="GAT-like domain"/>
    <property type="match status" value="1"/>
</dbReference>
<accession>A0A8J4LWD4</accession>
<dbReference type="EMBL" id="BNCQ01000045">
    <property type="protein sequence ID" value="GIM12884.1"/>
    <property type="molecule type" value="Genomic_DNA"/>
</dbReference>